<dbReference type="Gene3D" id="2.60.40.1180">
    <property type="entry name" value="Golgi alpha-mannosidase II"/>
    <property type="match status" value="1"/>
</dbReference>
<dbReference type="InterPro" id="IPR013780">
    <property type="entry name" value="Glyco_hydro_b"/>
</dbReference>
<keyword evidence="5" id="KW-0378">Hydrolase</keyword>
<keyword evidence="4 8" id="KW-0732">Signal</keyword>
<gene>
    <name evidence="10" type="ORF">GLE_5068</name>
</gene>
<dbReference type="SMART" id="SM00812">
    <property type="entry name" value="Alpha_L_fucos"/>
    <property type="match status" value="1"/>
</dbReference>
<dbReference type="Gene3D" id="3.20.20.80">
    <property type="entry name" value="Glycosidases"/>
    <property type="match status" value="1"/>
</dbReference>
<dbReference type="STRING" id="69.GLE_5068"/>
<dbReference type="GO" id="GO:0016139">
    <property type="term" value="P:glycoside catabolic process"/>
    <property type="evidence" value="ECO:0007669"/>
    <property type="project" value="TreeGrafter"/>
</dbReference>
<proteinExistence type="inferred from homology"/>
<dbReference type="InterPro" id="IPR057739">
    <property type="entry name" value="Glyco_hydro_29_N"/>
</dbReference>
<dbReference type="AlphaFoldDB" id="A0A0S2DPV0"/>
<evidence type="ECO:0000313" key="11">
    <source>
        <dbReference type="Proteomes" id="UP000061569"/>
    </source>
</evidence>
<dbReference type="GO" id="GO:0005764">
    <property type="term" value="C:lysosome"/>
    <property type="evidence" value="ECO:0007669"/>
    <property type="project" value="TreeGrafter"/>
</dbReference>
<comment type="function">
    <text evidence="1">Alpha-L-fucosidase is responsible for hydrolyzing the alpha-1,6-linked fucose joined to the reducing-end N-acetylglucosamine of the carbohydrate moieties of glycoproteins.</text>
</comment>
<dbReference type="GO" id="GO:0006004">
    <property type="term" value="P:fucose metabolic process"/>
    <property type="evidence" value="ECO:0007669"/>
    <property type="project" value="InterPro"/>
</dbReference>
<sequence>MTPLHAAPFASRIVAAPLLAGLIAAGLAALAGAAHAATPAASVPKPAVAAPTESQAAFDARMRWWREARFGLFVHWGLYSGAAGRWNGEPVKGSAEWIQRNAHVPTDEYARQMLPLFEPKPGFAREWAKLAKQAGAKYLVFTSKHHEGFALHDSAVGDFDAKDATGRDLVREIVEAARAEGLKVGLYHSVIDWHHPAYPYRDFARLEHPLPHPLEKAGDAQDPDYAKRANLRQYQDFLHAQVRELVERYGPIDVLWWDYSNPGAEGETWRAQELMAMVRKDQPGIVMNNRLYRSLGYDDPQGSLQWFDRAHGDFTTPEQAIPARGVAGVDWEACMTMNGTWGYSALDTNWKSTRELLRDLVDTASKGGNLLLNIGPMADGSVPQASVDRLRQIGAWLRRNGESIYATNANPLGEVTWGRITAKRTAAGERLYLHVFERPSDGELRLRAPGRWTARLLDGGAALRVRRDGDDLAVAMPRTPADTIDTVIELVPAKS</sequence>
<evidence type="ECO:0000313" key="10">
    <source>
        <dbReference type="EMBL" id="ALN60409.1"/>
    </source>
</evidence>
<evidence type="ECO:0000256" key="3">
    <source>
        <dbReference type="ARBA" id="ARBA00012662"/>
    </source>
</evidence>
<dbReference type="InterPro" id="IPR016286">
    <property type="entry name" value="FUC_metazoa-typ"/>
</dbReference>
<protein>
    <recommendedName>
        <fullName evidence="3">alpha-L-fucosidase</fullName>
        <ecNumber evidence="3">3.2.1.51</ecNumber>
    </recommendedName>
</protein>
<feature type="signal peptide" evidence="8">
    <location>
        <begin position="1"/>
        <end position="36"/>
    </location>
</feature>
<evidence type="ECO:0000256" key="4">
    <source>
        <dbReference type="ARBA" id="ARBA00022729"/>
    </source>
</evidence>
<dbReference type="PIRSF" id="PIRSF001092">
    <property type="entry name" value="Alpha-L-fucosidase"/>
    <property type="match status" value="1"/>
</dbReference>
<dbReference type="SUPFAM" id="SSF51445">
    <property type="entry name" value="(Trans)glycosidases"/>
    <property type="match status" value="1"/>
</dbReference>
<evidence type="ECO:0000259" key="9">
    <source>
        <dbReference type="Pfam" id="PF01120"/>
    </source>
</evidence>
<accession>A0A0S2DPV0</accession>
<dbReference type="InterPro" id="IPR017853">
    <property type="entry name" value="GH"/>
</dbReference>
<dbReference type="Proteomes" id="UP000061569">
    <property type="component" value="Chromosome"/>
</dbReference>
<feature type="chain" id="PRO_5006595395" description="alpha-L-fucosidase" evidence="8">
    <location>
        <begin position="37"/>
        <end position="495"/>
    </location>
</feature>
<dbReference type="InterPro" id="IPR000933">
    <property type="entry name" value="Glyco_hydro_29"/>
</dbReference>
<dbReference type="GO" id="GO:0004560">
    <property type="term" value="F:alpha-L-fucosidase activity"/>
    <property type="evidence" value="ECO:0007669"/>
    <property type="project" value="InterPro"/>
</dbReference>
<organism evidence="10 11">
    <name type="scientific">Lysobacter enzymogenes</name>
    <dbReference type="NCBI Taxonomy" id="69"/>
    <lineage>
        <taxon>Bacteria</taxon>
        <taxon>Pseudomonadati</taxon>
        <taxon>Pseudomonadota</taxon>
        <taxon>Gammaproteobacteria</taxon>
        <taxon>Lysobacterales</taxon>
        <taxon>Lysobacteraceae</taxon>
        <taxon>Lysobacter</taxon>
    </lineage>
</organism>
<dbReference type="PANTHER" id="PTHR10030:SF37">
    <property type="entry name" value="ALPHA-L-FUCOSIDASE-RELATED"/>
    <property type="match status" value="1"/>
</dbReference>
<evidence type="ECO:0000256" key="7">
    <source>
        <dbReference type="PIRSR" id="PIRSR001092-1"/>
    </source>
</evidence>
<comment type="similarity">
    <text evidence="2">Belongs to the glycosyl hydrolase 29 family.</text>
</comment>
<dbReference type="EC" id="3.2.1.51" evidence="3"/>
<evidence type="ECO:0000256" key="8">
    <source>
        <dbReference type="SAM" id="SignalP"/>
    </source>
</evidence>
<evidence type="ECO:0000256" key="6">
    <source>
        <dbReference type="ARBA" id="ARBA00023295"/>
    </source>
</evidence>
<dbReference type="EMBL" id="CP013140">
    <property type="protein sequence ID" value="ALN60409.1"/>
    <property type="molecule type" value="Genomic_DNA"/>
</dbReference>
<dbReference type="Pfam" id="PF01120">
    <property type="entry name" value="Alpha_L_fucos"/>
    <property type="match status" value="1"/>
</dbReference>
<dbReference type="KEGG" id="lez:GLE_5068"/>
<dbReference type="PRINTS" id="PR00741">
    <property type="entry name" value="GLHYDRLASE29"/>
</dbReference>
<keyword evidence="6" id="KW-0326">Glycosidase</keyword>
<evidence type="ECO:0000256" key="1">
    <source>
        <dbReference type="ARBA" id="ARBA00004071"/>
    </source>
</evidence>
<evidence type="ECO:0000256" key="5">
    <source>
        <dbReference type="ARBA" id="ARBA00022801"/>
    </source>
</evidence>
<name>A0A0S2DPV0_LYSEN</name>
<dbReference type="PATRIC" id="fig|69.6.peg.4995"/>
<reference evidence="10 11" key="1">
    <citation type="submission" date="2015-11" db="EMBL/GenBank/DDBJ databases">
        <title>Genome sequences of Lysobacter enzymogenes strain C3 and Lysobacter antibioticus ATCC 29479.</title>
        <authorList>
            <person name="Kobayashi D.Y."/>
        </authorList>
    </citation>
    <scope>NUCLEOTIDE SEQUENCE [LARGE SCALE GENOMIC DNA]</scope>
    <source>
        <strain evidence="10 11">C3</strain>
    </source>
</reference>
<evidence type="ECO:0000256" key="2">
    <source>
        <dbReference type="ARBA" id="ARBA00007951"/>
    </source>
</evidence>
<feature type="domain" description="Glycoside hydrolase family 29 N-terminal" evidence="9">
    <location>
        <begin position="51"/>
        <end position="402"/>
    </location>
</feature>
<dbReference type="PANTHER" id="PTHR10030">
    <property type="entry name" value="ALPHA-L-FUCOSIDASE"/>
    <property type="match status" value="1"/>
</dbReference>
<feature type="site" description="May be important for catalysis" evidence="7">
    <location>
        <position position="334"/>
    </location>
</feature>